<dbReference type="Proteomes" id="UP000828390">
    <property type="component" value="Unassembled WGS sequence"/>
</dbReference>
<feature type="domain" description="B box-type" evidence="2">
    <location>
        <begin position="22"/>
        <end position="53"/>
    </location>
</feature>
<accession>A0A9D4BNZ6</accession>
<dbReference type="PROSITE" id="PS50119">
    <property type="entry name" value="ZF_BBOX"/>
    <property type="match status" value="2"/>
</dbReference>
<evidence type="ECO:0000313" key="3">
    <source>
        <dbReference type="EMBL" id="KAH3702048.1"/>
    </source>
</evidence>
<reference evidence="3" key="2">
    <citation type="submission" date="2020-11" db="EMBL/GenBank/DDBJ databases">
        <authorList>
            <person name="McCartney M.A."/>
            <person name="Auch B."/>
            <person name="Kono T."/>
            <person name="Mallez S."/>
            <person name="Becker A."/>
            <person name="Gohl D.M."/>
            <person name="Silverstein K.A.T."/>
            <person name="Koren S."/>
            <person name="Bechman K.B."/>
            <person name="Herman A."/>
            <person name="Abrahante J.E."/>
            <person name="Garbe J."/>
        </authorList>
    </citation>
    <scope>NUCLEOTIDE SEQUENCE</scope>
    <source>
        <strain evidence="3">Duluth1</strain>
        <tissue evidence="3">Whole animal</tissue>
    </source>
</reference>
<gene>
    <name evidence="3" type="ORF">DPMN_077049</name>
</gene>
<reference evidence="3" key="1">
    <citation type="journal article" date="2019" name="bioRxiv">
        <title>The Genome of the Zebra Mussel, Dreissena polymorpha: A Resource for Invasive Species Research.</title>
        <authorList>
            <person name="McCartney M.A."/>
            <person name="Auch B."/>
            <person name="Kono T."/>
            <person name="Mallez S."/>
            <person name="Zhang Y."/>
            <person name="Obille A."/>
            <person name="Becker A."/>
            <person name="Abrahante J.E."/>
            <person name="Garbe J."/>
            <person name="Badalamenti J.P."/>
            <person name="Herman A."/>
            <person name="Mangelson H."/>
            <person name="Liachko I."/>
            <person name="Sullivan S."/>
            <person name="Sone E.D."/>
            <person name="Koren S."/>
            <person name="Silverstein K.A.T."/>
            <person name="Beckman K.B."/>
            <person name="Gohl D.M."/>
        </authorList>
    </citation>
    <scope>NUCLEOTIDE SEQUENCE</scope>
    <source>
        <strain evidence="3">Duluth1</strain>
        <tissue evidence="3">Whole animal</tissue>
    </source>
</reference>
<organism evidence="3 4">
    <name type="scientific">Dreissena polymorpha</name>
    <name type="common">Zebra mussel</name>
    <name type="synonym">Mytilus polymorpha</name>
    <dbReference type="NCBI Taxonomy" id="45954"/>
    <lineage>
        <taxon>Eukaryota</taxon>
        <taxon>Metazoa</taxon>
        <taxon>Spiralia</taxon>
        <taxon>Lophotrochozoa</taxon>
        <taxon>Mollusca</taxon>
        <taxon>Bivalvia</taxon>
        <taxon>Autobranchia</taxon>
        <taxon>Heteroconchia</taxon>
        <taxon>Euheterodonta</taxon>
        <taxon>Imparidentia</taxon>
        <taxon>Neoheterodontei</taxon>
        <taxon>Myida</taxon>
        <taxon>Dreissenoidea</taxon>
        <taxon>Dreissenidae</taxon>
        <taxon>Dreissena</taxon>
    </lineage>
</organism>
<evidence type="ECO:0000256" key="1">
    <source>
        <dbReference type="PROSITE-ProRule" id="PRU00024"/>
    </source>
</evidence>
<keyword evidence="1" id="KW-0862">Zinc</keyword>
<dbReference type="PANTHER" id="PTHR25462">
    <property type="entry name" value="BONUS, ISOFORM C-RELATED"/>
    <property type="match status" value="1"/>
</dbReference>
<feature type="domain" description="B box-type" evidence="2">
    <location>
        <begin position="66"/>
        <end position="99"/>
    </location>
</feature>
<keyword evidence="1" id="KW-0479">Metal-binding</keyword>
<dbReference type="CDD" id="cd19757">
    <property type="entry name" value="Bbox1"/>
    <property type="match status" value="1"/>
</dbReference>
<name>A0A9D4BNZ6_DREPO</name>
<proteinExistence type="predicted"/>
<dbReference type="PANTHER" id="PTHR25462:SF296">
    <property type="entry name" value="MEIOTIC P26, ISOFORM F"/>
    <property type="match status" value="1"/>
</dbReference>
<comment type="caution">
    <text evidence="3">The sequence shown here is derived from an EMBL/GenBank/DDBJ whole genome shotgun (WGS) entry which is preliminary data.</text>
</comment>
<dbReference type="AlphaFoldDB" id="A0A9D4BNZ6"/>
<evidence type="ECO:0000259" key="2">
    <source>
        <dbReference type="PROSITE" id="PS50119"/>
    </source>
</evidence>
<keyword evidence="4" id="KW-1185">Reference proteome</keyword>
<protein>
    <recommendedName>
        <fullName evidence="2">B box-type domain-containing protein</fullName>
    </recommendedName>
</protein>
<dbReference type="Gene3D" id="3.30.160.60">
    <property type="entry name" value="Classic Zinc Finger"/>
    <property type="match status" value="1"/>
</dbReference>
<dbReference type="InterPro" id="IPR000315">
    <property type="entry name" value="Znf_B-box"/>
</dbReference>
<sequence length="571" mass="64576">MSVKQYLCGPCLVDKGKIVGVVYCRECEEPLCGRCKQDHARIKVSKHHKLVDFADVPPKEIHEFLKNLIACPNHEKQEVVNLCKDHDMSCCNKCAMADHGKCEEVKVLSDIVHDIKVDCTGLKTVLHDLQQQSESLLEHERKHEELVYEMESKVVSSLQTIKQKLLNMYAQLENEVLSSIADKKKVIGEKIKTNNEQSRQFSNHIKQQLAFIENVEKFGTNVHVLLLKRKIEKGSVCRLKSTVDELENNKSKYRFKCIEDTSLDSLLMEMKNALRIEDFTCGVRETGSDIDRSHYKPYTDRILQLKSNTNLRIIPMFDKAKYLEPRSCIWIDKFIVISLRIVNALLVIKEDSEFVMSKFNCDSIPWSVSKTGPTEMVITLPCAGKIAFARLRNGNVHVVTELKTRIPYCDVTRNDQLNQYICLAWENGQIDLLNNTGTLLREISVGSDVIEFGQSCTINACNLLYILSNCSSDNLMALNLNGEKVFGYNHENLIGPGQIAVDPSGNIYVTSIEGSLNQISPSGKFIRSLSLSNGICGMDYPSGLCFNRTFDKIALSCGVLDKSYLQVYTFT</sequence>
<dbReference type="EMBL" id="JAIWYP010000015">
    <property type="protein sequence ID" value="KAH3702048.1"/>
    <property type="molecule type" value="Genomic_DNA"/>
</dbReference>
<keyword evidence="1" id="KW-0863">Zinc-finger</keyword>
<evidence type="ECO:0000313" key="4">
    <source>
        <dbReference type="Proteomes" id="UP000828390"/>
    </source>
</evidence>
<dbReference type="InterPro" id="IPR011042">
    <property type="entry name" value="6-blade_b-propeller_TolB-like"/>
</dbReference>
<dbReference type="SUPFAM" id="SSF101898">
    <property type="entry name" value="NHL repeat"/>
    <property type="match status" value="1"/>
</dbReference>
<dbReference type="Gene3D" id="2.120.10.30">
    <property type="entry name" value="TolB, C-terminal domain"/>
    <property type="match status" value="1"/>
</dbReference>
<dbReference type="InterPro" id="IPR047153">
    <property type="entry name" value="TRIM45/56/19-like"/>
</dbReference>
<dbReference type="GO" id="GO:0008270">
    <property type="term" value="F:zinc ion binding"/>
    <property type="evidence" value="ECO:0007669"/>
    <property type="project" value="UniProtKB-KW"/>
</dbReference>